<dbReference type="Proteomes" id="UP001562457">
    <property type="component" value="Unassembled WGS sequence"/>
</dbReference>
<dbReference type="RefSeq" id="WP_034346039.1">
    <property type="nucleotide sequence ID" value="NZ_BAAFHN010000001.1"/>
</dbReference>
<accession>A0A4U8SBQ3</accession>
<protein>
    <submittedName>
        <fullName evidence="6">Chemotaxis protein</fullName>
    </submittedName>
</protein>
<dbReference type="InterPro" id="IPR004089">
    <property type="entry name" value="MCPsignal_dom"/>
</dbReference>
<evidence type="ECO:0000313" key="8">
    <source>
        <dbReference type="Proteomes" id="UP001562457"/>
    </source>
</evidence>
<evidence type="ECO:0000256" key="2">
    <source>
        <dbReference type="PROSITE-ProRule" id="PRU00284"/>
    </source>
</evidence>
<organism evidence="6 7">
    <name type="scientific">Helicobacter trogontum</name>
    <dbReference type="NCBI Taxonomy" id="50960"/>
    <lineage>
        <taxon>Bacteria</taxon>
        <taxon>Pseudomonadati</taxon>
        <taxon>Campylobacterota</taxon>
        <taxon>Epsilonproteobacteria</taxon>
        <taxon>Campylobacterales</taxon>
        <taxon>Helicobacteraceae</taxon>
        <taxon>Helicobacter</taxon>
    </lineage>
</organism>
<reference evidence="6 7" key="1">
    <citation type="journal article" date="2014" name="Genome Announc.">
        <title>Draft genome sequences of eight enterohepatic helicobacter species isolated from both laboratory and wild rodents.</title>
        <authorList>
            <person name="Sheh A."/>
            <person name="Shen Z."/>
            <person name="Fox J.G."/>
        </authorList>
    </citation>
    <scope>NUCLEOTIDE SEQUENCE [LARGE SCALE GENOMIC DNA]</scope>
    <source>
        <strain evidence="6 7">ATCC 700114</strain>
    </source>
</reference>
<keyword evidence="1 2" id="KW-0807">Transducer</keyword>
<evidence type="ECO:0000313" key="5">
    <source>
        <dbReference type="EMBL" id="GAB0172098.1"/>
    </source>
</evidence>
<dbReference type="SMART" id="SM00283">
    <property type="entry name" value="MA"/>
    <property type="match status" value="1"/>
</dbReference>
<feature type="domain" description="Methyl-accepting transducer" evidence="4">
    <location>
        <begin position="116"/>
        <end position="348"/>
    </location>
</feature>
<reference evidence="5 8" key="2">
    <citation type="submission" date="2024-06" db="EMBL/GenBank/DDBJ databases">
        <title>Draft genome sequence of Helicobacter trogontum NHP16-4001.</title>
        <authorList>
            <person name="Rimbara E."/>
            <person name="Suzuki M."/>
        </authorList>
    </citation>
    <scope>NUCLEOTIDE SEQUENCE [LARGE SCALE GENOMIC DNA]</scope>
    <source>
        <strain evidence="5 8">NHP16-4001</strain>
    </source>
</reference>
<sequence length="380" mass="43023">MLKSLYFRMRIIHIAGIIILALNAFFFTENVIGQTIQYIIVVLLIIHDIDEKKWGVNMTRLIAQELSQIRLNSDIKINTSYSAENGKILSLVENFKKNIQNIARVIQDKTKNSHKDIEGLESISNSLQVTTRDIGSAVQSAYNKIDSANTSLSEFRNGIKITQRNQTSMSTGINDIKEMLENVYISIQNTQQQTNKLIESFETLERSTDSINQMVDTIKSIAEQTNLLALNAAIEAARAGEHGRGFAVVADEVRKLAEHTQRSLSEVDSNVKSITQQVEENKYALNQNQQNVELLLENANTTNSKLDDFKLSFDENYSIAKKLVTYGEAMDSDLQILNREVKIILDLAQNNFENSKNISQISDVIKENFIELEHSIEKFN</sequence>
<dbReference type="GO" id="GO:0007165">
    <property type="term" value="P:signal transduction"/>
    <property type="evidence" value="ECO:0007669"/>
    <property type="project" value="UniProtKB-KW"/>
</dbReference>
<dbReference type="Gene3D" id="1.10.287.950">
    <property type="entry name" value="Methyl-accepting chemotaxis protein"/>
    <property type="match status" value="1"/>
</dbReference>
<dbReference type="AlphaFoldDB" id="A0A4U8SBQ3"/>
<dbReference type="OrthoDB" id="5318642at2"/>
<evidence type="ECO:0000256" key="3">
    <source>
        <dbReference type="SAM" id="Phobius"/>
    </source>
</evidence>
<name>A0A4U8SBQ3_9HELI</name>
<dbReference type="Proteomes" id="UP000029878">
    <property type="component" value="Unassembled WGS sequence"/>
</dbReference>
<keyword evidence="3" id="KW-0812">Transmembrane</keyword>
<proteinExistence type="predicted"/>
<dbReference type="EMBL" id="JRPL02000008">
    <property type="protein sequence ID" value="TLD83436.1"/>
    <property type="molecule type" value="Genomic_DNA"/>
</dbReference>
<dbReference type="SUPFAM" id="SSF58104">
    <property type="entry name" value="Methyl-accepting chemotaxis protein (MCP) signaling domain"/>
    <property type="match status" value="1"/>
</dbReference>
<keyword evidence="3" id="KW-0472">Membrane</keyword>
<dbReference type="GO" id="GO:0016020">
    <property type="term" value="C:membrane"/>
    <property type="evidence" value="ECO:0007669"/>
    <property type="project" value="InterPro"/>
</dbReference>
<dbReference type="EMBL" id="BAAFHN010000001">
    <property type="protein sequence ID" value="GAB0172098.1"/>
    <property type="molecule type" value="Genomic_DNA"/>
</dbReference>
<dbReference type="PROSITE" id="PS50111">
    <property type="entry name" value="CHEMOTAXIS_TRANSDUC_2"/>
    <property type="match status" value="1"/>
</dbReference>
<dbReference type="PANTHER" id="PTHR32089">
    <property type="entry name" value="METHYL-ACCEPTING CHEMOTAXIS PROTEIN MCPB"/>
    <property type="match status" value="1"/>
</dbReference>
<dbReference type="PANTHER" id="PTHR32089:SF112">
    <property type="entry name" value="LYSOZYME-LIKE PROTEIN-RELATED"/>
    <property type="match status" value="1"/>
</dbReference>
<dbReference type="Pfam" id="PF00015">
    <property type="entry name" value="MCPsignal"/>
    <property type="match status" value="1"/>
</dbReference>
<keyword evidence="3" id="KW-1133">Transmembrane helix</keyword>
<comment type="caution">
    <text evidence="6">The sequence shown here is derived from an EMBL/GenBank/DDBJ whole genome shotgun (WGS) entry which is preliminary data.</text>
</comment>
<keyword evidence="8" id="KW-1185">Reference proteome</keyword>
<feature type="transmembrane region" description="Helical" evidence="3">
    <location>
        <begin position="7"/>
        <end position="26"/>
    </location>
</feature>
<evidence type="ECO:0000313" key="7">
    <source>
        <dbReference type="Proteomes" id="UP000029878"/>
    </source>
</evidence>
<evidence type="ECO:0000313" key="6">
    <source>
        <dbReference type="EMBL" id="TLD83436.1"/>
    </source>
</evidence>
<evidence type="ECO:0000259" key="4">
    <source>
        <dbReference type="PROSITE" id="PS50111"/>
    </source>
</evidence>
<gene>
    <name evidence="6" type="ORF">LS81_004945</name>
    <name evidence="5" type="ORF">NHP164001_01110</name>
</gene>
<evidence type="ECO:0000256" key="1">
    <source>
        <dbReference type="ARBA" id="ARBA00023224"/>
    </source>
</evidence>